<dbReference type="RefSeq" id="WP_036160246.1">
    <property type="nucleotide sequence ID" value="NZ_JAMB01000004.1"/>
</dbReference>
<keyword evidence="1" id="KW-0812">Transmembrane</keyword>
<evidence type="ECO:0000313" key="4">
    <source>
        <dbReference type="Proteomes" id="UP000054058"/>
    </source>
</evidence>
<accession>X7E7U6</accession>
<organism evidence="3 4">
    <name type="scientific">Marinomonas ushuaiensis DSM 15871</name>
    <dbReference type="NCBI Taxonomy" id="1122207"/>
    <lineage>
        <taxon>Bacteria</taxon>
        <taxon>Pseudomonadati</taxon>
        <taxon>Pseudomonadota</taxon>
        <taxon>Gammaproteobacteria</taxon>
        <taxon>Oceanospirillales</taxon>
        <taxon>Oceanospirillaceae</taxon>
        <taxon>Marinomonas</taxon>
    </lineage>
</organism>
<keyword evidence="2" id="KW-0732">Signal</keyword>
<proteinExistence type="predicted"/>
<keyword evidence="1" id="KW-0472">Membrane</keyword>
<protein>
    <submittedName>
        <fullName evidence="3">Uncharacterized protein</fullName>
    </submittedName>
</protein>
<evidence type="ECO:0000256" key="1">
    <source>
        <dbReference type="SAM" id="Phobius"/>
    </source>
</evidence>
<reference evidence="3 4" key="1">
    <citation type="submission" date="2014-01" db="EMBL/GenBank/DDBJ databases">
        <title>Marinomonas ushuaiensis DSM 15871 Genome Sequencing.</title>
        <authorList>
            <person name="Lai Q."/>
            <person name="Shao Z.S."/>
        </authorList>
    </citation>
    <scope>NUCLEOTIDE SEQUENCE [LARGE SCALE GENOMIC DNA]</scope>
    <source>
        <strain evidence="3 4">DSM 15871</strain>
    </source>
</reference>
<dbReference type="PATRIC" id="fig|1122207.3.peg.1265"/>
<keyword evidence="1" id="KW-1133">Transmembrane helix</keyword>
<dbReference type="OrthoDB" id="5918117at2"/>
<dbReference type="AlphaFoldDB" id="X7E7U6"/>
<dbReference type="Proteomes" id="UP000054058">
    <property type="component" value="Unassembled WGS sequence"/>
</dbReference>
<dbReference type="STRING" id="1122207.MUS1_10670"/>
<feature type="signal peptide" evidence="2">
    <location>
        <begin position="1"/>
        <end position="22"/>
    </location>
</feature>
<gene>
    <name evidence="3" type="ORF">MUS1_10670</name>
</gene>
<comment type="caution">
    <text evidence="3">The sequence shown here is derived from an EMBL/GenBank/DDBJ whole genome shotgun (WGS) entry which is preliminary data.</text>
</comment>
<sequence>MKSIFTASLLSFFFVMSQVVQAHPGHDHSHWMSNTIHMLSIFSVAALIVGGFVYKQLVRRRYSVKKKDINHDA</sequence>
<evidence type="ECO:0000256" key="2">
    <source>
        <dbReference type="SAM" id="SignalP"/>
    </source>
</evidence>
<feature type="transmembrane region" description="Helical" evidence="1">
    <location>
        <begin position="38"/>
        <end position="57"/>
    </location>
</feature>
<name>X7E7U6_9GAMM</name>
<evidence type="ECO:0000313" key="3">
    <source>
        <dbReference type="EMBL" id="ETX11261.1"/>
    </source>
</evidence>
<feature type="chain" id="PRO_5004977411" evidence="2">
    <location>
        <begin position="23"/>
        <end position="73"/>
    </location>
</feature>
<dbReference type="EMBL" id="JAMB01000004">
    <property type="protein sequence ID" value="ETX11261.1"/>
    <property type="molecule type" value="Genomic_DNA"/>
</dbReference>
<keyword evidence="4" id="KW-1185">Reference proteome</keyword>